<organism evidence="1">
    <name type="scientific">uncultured organism</name>
    <dbReference type="NCBI Taxonomy" id="155900"/>
    <lineage>
        <taxon>unclassified sequences</taxon>
        <taxon>environmental samples</taxon>
    </lineage>
</organism>
<dbReference type="PANTHER" id="PTHR39323">
    <property type="entry name" value="BLR1149 PROTEIN"/>
    <property type="match status" value="1"/>
</dbReference>
<sequence>MPKEVHPEPLWNQKALKIEKTLIIADLHIGYERELEKKGVHLPSQTEKMVDNVIRKLEENEFNKLIIVGDLKHNIPQATWQEYKEIPKAMEQWLRIVDEIHILKGNHDGNISKYVPSEVHIHDSSGSVIDGIGYFHGHANPSKEVVESGMVIIAHNHPTVTLVDSLDNKQKEQCWVRFNYRKDDLEGRGIIIPHYNPLLGGVSINENEYLGPFLRNEDIFGEEIYLLDGTYIGKKENLELNMFQNHSSK</sequence>
<dbReference type="EMBL" id="JX684089">
    <property type="protein sequence ID" value="AGF93360.1"/>
    <property type="molecule type" value="Genomic_DNA"/>
</dbReference>
<reference evidence="1" key="1">
    <citation type="journal article" date="2013" name="Syst. Appl. Microbiol.">
        <title>New insights into the archaeal diversity of a hypersaline microbial mat obtained by a metagenomic approach.</title>
        <authorList>
            <person name="Lopez-Lopez A."/>
            <person name="Richter M."/>
            <person name="Pena A."/>
            <person name="Tamames J."/>
            <person name="Rossello-Mora R."/>
        </authorList>
    </citation>
    <scope>NUCLEOTIDE SEQUENCE</scope>
</reference>
<name>M1PQB9_9ZZZZ</name>
<proteinExistence type="predicted"/>
<dbReference type="PANTHER" id="PTHR39323:SF1">
    <property type="entry name" value="BLR1149 PROTEIN"/>
    <property type="match status" value="1"/>
</dbReference>
<dbReference type="InterPro" id="IPR024173">
    <property type="entry name" value="Pesterase_MJ0037-like"/>
</dbReference>
<protein>
    <submittedName>
        <fullName evidence="1">Metallophosphoesterase</fullName>
    </submittedName>
</protein>
<dbReference type="CDD" id="cd07391">
    <property type="entry name" value="MPP_PF1019"/>
    <property type="match status" value="1"/>
</dbReference>
<dbReference type="PIRSF" id="PIRSF000887">
    <property type="entry name" value="Pesterase_MJ0037"/>
    <property type="match status" value="1"/>
</dbReference>
<gene>
    <name evidence="1" type="ORF">FLSS-23_0025</name>
</gene>
<dbReference type="AlphaFoldDB" id="M1PQB9"/>
<accession>M1PQB9</accession>
<dbReference type="SUPFAM" id="SSF56300">
    <property type="entry name" value="Metallo-dependent phosphatases"/>
    <property type="match status" value="1"/>
</dbReference>
<evidence type="ECO:0000313" key="1">
    <source>
        <dbReference type="EMBL" id="AGF93360.1"/>
    </source>
</evidence>
<dbReference type="Gene3D" id="3.60.21.10">
    <property type="match status" value="1"/>
</dbReference>
<dbReference type="InterPro" id="IPR004376">
    <property type="entry name" value="Pesterase_MJ0037"/>
</dbReference>
<dbReference type="NCBIfam" id="TIGR00024">
    <property type="entry name" value="SbcD_rel_arch"/>
    <property type="match status" value="1"/>
</dbReference>
<dbReference type="InterPro" id="IPR029052">
    <property type="entry name" value="Metallo-depent_PP-like"/>
</dbReference>